<feature type="signal peptide" evidence="1">
    <location>
        <begin position="1"/>
        <end position="22"/>
    </location>
</feature>
<organism evidence="2 3">
    <name type="scientific">Parapedobacter composti</name>
    <dbReference type="NCBI Taxonomy" id="623281"/>
    <lineage>
        <taxon>Bacteria</taxon>
        <taxon>Pseudomonadati</taxon>
        <taxon>Bacteroidota</taxon>
        <taxon>Sphingobacteriia</taxon>
        <taxon>Sphingobacteriales</taxon>
        <taxon>Sphingobacteriaceae</taxon>
        <taxon>Parapedobacter</taxon>
    </lineage>
</organism>
<dbReference type="AlphaFoldDB" id="A0A1I1K401"/>
<evidence type="ECO:0000256" key="1">
    <source>
        <dbReference type="SAM" id="SignalP"/>
    </source>
</evidence>
<gene>
    <name evidence="2" type="ORF">SAMN05421747_11483</name>
</gene>
<evidence type="ECO:0000313" key="2">
    <source>
        <dbReference type="EMBL" id="SFC55574.1"/>
    </source>
</evidence>
<proteinExistence type="predicted"/>
<dbReference type="STRING" id="623281.SAMN05421747_11483"/>
<keyword evidence="1" id="KW-0732">Signal</keyword>
<evidence type="ECO:0000313" key="3">
    <source>
        <dbReference type="Proteomes" id="UP000199577"/>
    </source>
</evidence>
<evidence type="ECO:0008006" key="4">
    <source>
        <dbReference type="Google" id="ProtNLM"/>
    </source>
</evidence>
<sequence length="227" mass="25518">MKKGLLFAVCCISLSPYLQIQAQPGNESPIPYYRYALSAGVGPAYMYGDLQKKHLGGGVFLRGDYFLRHGLSIGLEANQGVTRSGDQHDVAVYPVSIFFFSGLFNGRIYPLQFIQSDHDRRIMYRKSYLQKAINTAYVGAGVGAVFNLTTSDEVETYNNGHLLSSFFHTDIGLDLPLSKYDPQMMDTFFWYVCLNAQLNFATNRGMDGFGEERDRYGLFSVGFKLKL</sequence>
<feature type="chain" id="PRO_5011663924" description="Outer membrane protein beta-barrel domain-containing protein" evidence="1">
    <location>
        <begin position="23"/>
        <end position="227"/>
    </location>
</feature>
<name>A0A1I1K401_9SPHI</name>
<dbReference type="Proteomes" id="UP000199577">
    <property type="component" value="Unassembled WGS sequence"/>
</dbReference>
<dbReference type="EMBL" id="FOLL01000014">
    <property type="protein sequence ID" value="SFC55574.1"/>
    <property type="molecule type" value="Genomic_DNA"/>
</dbReference>
<reference evidence="2 3" key="1">
    <citation type="submission" date="2016-10" db="EMBL/GenBank/DDBJ databases">
        <authorList>
            <person name="de Groot N.N."/>
        </authorList>
    </citation>
    <scope>NUCLEOTIDE SEQUENCE [LARGE SCALE GENOMIC DNA]</scope>
    <source>
        <strain evidence="2 3">DSM 22900</strain>
    </source>
</reference>
<keyword evidence="3" id="KW-1185">Reference proteome</keyword>
<protein>
    <recommendedName>
        <fullName evidence="4">Outer membrane protein beta-barrel domain-containing protein</fullName>
    </recommendedName>
</protein>
<dbReference type="OrthoDB" id="790740at2"/>
<accession>A0A1I1K401</accession>
<dbReference type="RefSeq" id="WP_090974287.1">
    <property type="nucleotide sequence ID" value="NZ_FOLL01000014.1"/>
</dbReference>